<reference evidence="1 2" key="1">
    <citation type="journal article" date="2018" name="Front. Plant Sci.">
        <title>Red Clover (Trifolium pratense) and Zigzag Clover (T. medium) - A Picture of Genomic Similarities and Differences.</title>
        <authorList>
            <person name="Dluhosova J."/>
            <person name="Istvanek J."/>
            <person name="Nedelnik J."/>
            <person name="Repkova J."/>
        </authorList>
    </citation>
    <scope>NUCLEOTIDE SEQUENCE [LARGE SCALE GENOMIC DNA]</scope>
    <source>
        <strain evidence="2">cv. 10/8</strain>
        <tissue evidence="1">Leaf</tissue>
    </source>
</reference>
<name>A0A392SU14_9FABA</name>
<organism evidence="1 2">
    <name type="scientific">Trifolium medium</name>
    <dbReference type="NCBI Taxonomy" id="97028"/>
    <lineage>
        <taxon>Eukaryota</taxon>
        <taxon>Viridiplantae</taxon>
        <taxon>Streptophyta</taxon>
        <taxon>Embryophyta</taxon>
        <taxon>Tracheophyta</taxon>
        <taxon>Spermatophyta</taxon>
        <taxon>Magnoliopsida</taxon>
        <taxon>eudicotyledons</taxon>
        <taxon>Gunneridae</taxon>
        <taxon>Pentapetalae</taxon>
        <taxon>rosids</taxon>
        <taxon>fabids</taxon>
        <taxon>Fabales</taxon>
        <taxon>Fabaceae</taxon>
        <taxon>Papilionoideae</taxon>
        <taxon>50 kb inversion clade</taxon>
        <taxon>NPAAA clade</taxon>
        <taxon>Hologalegina</taxon>
        <taxon>IRL clade</taxon>
        <taxon>Trifolieae</taxon>
        <taxon>Trifolium</taxon>
    </lineage>
</organism>
<feature type="non-terminal residue" evidence="1">
    <location>
        <position position="29"/>
    </location>
</feature>
<dbReference type="Proteomes" id="UP000265520">
    <property type="component" value="Unassembled WGS sequence"/>
</dbReference>
<comment type="caution">
    <text evidence="1">The sequence shown here is derived from an EMBL/GenBank/DDBJ whole genome shotgun (WGS) entry which is preliminary data.</text>
</comment>
<proteinExistence type="predicted"/>
<keyword evidence="2" id="KW-1185">Reference proteome</keyword>
<dbReference type="AlphaFoldDB" id="A0A392SU14"/>
<dbReference type="EMBL" id="LXQA010436041">
    <property type="protein sequence ID" value="MCI51704.1"/>
    <property type="molecule type" value="Genomic_DNA"/>
</dbReference>
<protein>
    <submittedName>
        <fullName evidence="1">Uncharacterized protein</fullName>
    </submittedName>
</protein>
<sequence>MLDGLKVRWWEAPESGIHEEVDAVSSSGV</sequence>
<evidence type="ECO:0000313" key="1">
    <source>
        <dbReference type="EMBL" id="MCI51704.1"/>
    </source>
</evidence>
<evidence type="ECO:0000313" key="2">
    <source>
        <dbReference type="Proteomes" id="UP000265520"/>
    </source>
</evidence>
<accession>A0A392SU14</accession>